<reference evidence="1 2" key="1">
    <citation type="journal article" date="1992" name="Lakartidningen">
        <title>[Penicillin V and not amoxicillin is the first choice preparation in acute otitis].</title>
        <authorList>
            <person name="Kamme C."/>
            <person name="Lundgren K."/>
            <person name="Prellner K."/>
        </authorList>
    </citation>
    <scope>NUCLEOTIDE SEQUENCE [LARGE SCALE GENOMIC DNA]</scope>
    <source>
        <strain evidence="1 2">513A</strain>
    </source>
</reference>
<dbReference type="AlphaFoldDB" id="A0A5C8D5M5"/>
<comment type="caution">
    <text evidence="1">The sequence shown here is derived from an EMBL/GenBank/DDBJ whole genome shotgun (WGS) entry which is preliminary data.</text>
</comment>
<evidence type="ECO:0008006" key="3">
    <source>
        <dbReference type="Google" id="ProtNLM"/>
    </source>
</evidence>
<organism evidence="1 2">
    <name type="scientific">Brachyspira aalborgi</name>
    <dbReference type="NCBI Taxonomy" id="29522"/>
    <lineage>
        <taxon>Bacteria</taxon>
        <taxon>Pseudomonadati</taxon>
        <taxon>Spirochaetota</taxon>
        <taxon>Spirochaetia</taxon>
        <taxon>Brachyspirales</taxon>
        <taxon>Brachyspiraceae</taxon>
        <taxon>Brachyspira</taxon>
    </lineage>
</organism>
<dbReference type="EMBL" id="SAXU01000001">
    <property type="protein sequence ID" value="TXJ20817.1"/>
    <property type="molecule type" value="Genomic_DNA"/>
</dbReference>
<dbReference type="SUPFAM" id="SSF52540">
    <property type="entry name" value="P-loop containing nucleoside triphosphate hydrolases"/>
    <property type="match status" value="1"/>
</dbReference>
<evidence type="ECO:0000313" key="1">
    <source>
        <dbReference type="EMBL" id="TXJ20817.1"/>
    </source>
</evidence>
<dbReference type="RefSeq" id="WP_147738910.1">
    <property type="nucleotide sequence ID" value="NZ_SAXU01000001.1"/>
</dbReference>
<dbReference type="InterPro" id="IPR027417">
    <property type="entry name" value="P-loop_NTPase"/>
</dbReference>
<sequence length="104" mass="12502">MIKSINFINYKSFDNLDISDINFENINLIFGYNGHGKSSFADFLYQSINNNILDNFNCSQQKYKIYIYNERYKRNVLYIDNDEKYDFNSFYAGENIKDIIKQKK</sequence>
<evidence type="ECO:0000313" key="2">
    <source>
        <dbReference type="Proteomes" id="UP000324638"/>
    </source>
</evidence>
<name>A0A5C8D5M5_9SPIR</name>
<accession>A0A5C8D5M5</accession>
<gene>
    <name evidence="1" type="ORF">EPJ79_06680</name>
</gene>
<proteinExistence type="predicted"/>
<dbReference type="Proteomes" id="UP000324638">
    <property type="component" value="Unassembled WGS sequence"/>
</dbReference>
<dbReference type="Gene3D" id="3.40.50.300">
    <property type="entry name" value="P-loop containing nucleotide triphosphate hydrolases"/>
    <property type="match status" value="1"/>
</dbReference>
<protein>
    <recommendedName>
        <fullName evidence="3">Rad50/SbcC-type AAA domain-containing protein</fullName>
    </recommendedName>
</protein>